<evidence type="ECO:0000313" key="5">
    <source>
        <dbReference type="Proteomes" id="UP000515220"/>
    </source>
</evidence>
<keyword evidence="1" id="KW-1133">Transmembrane helix</keyword>
<evidence type="ECO:0000256" key="1">
    <source>
        <dbReference type="SAM" id="Phobius"/>
    </source>
</evidence>
<dbReference type="GO" id="GO:0016020">
    <property type="term" value="C:membrane"/>
    <property type="evidence" value="ECO:0007669"/>
    <property type="project" value="TreeGrafter"/>
</dbReference>
<evidence type="ECO:0000259" key="3">
    <source>
        <dbReference type="Pfam" id="PF19040"/>
    </source>
</evidence>
<feature type="domain" description="Acyltransferase 3" evidence="2">
    <location>
        <begin position="13"/>
        <end position="324"/>
    </location>
</feature>
<feature type="transmembrane region" description="Helical" evidence="1">
    <location>
        <begin position="311"/>
        <end position="332"/>
    </location>
</feature>
<dbReference type="EMBL" id="AP023326">
    <property type="protein sequence ID" value="BCI65441.1"/>
    <property type="molecule type" value="Genomic_DNA"/>
</dbReference>
<name>A0A6S6PFQ2_ACEAC</name>
<feature type="transmembrane region" description="Helical" evidence="1">
    <location>
        <begin position="16"/>
        <end position="35"/>
    </location>
</feature>
<feature type="transmembrane region" description="Helical" evidence="1">
    <location>
        <begin position="79"/>
        <end position="98"/>
    </location>
</feature>
<dbReference type="GO" id="GO:0009103">
    <property type="term" value="P:lipopolysaccharide biosynthetic process"/>
    <property type="evidence" value="ECO:0007669"/>
    <property type="project" value="TreeGrafter"/>
</dbReference>
<dbReference type="PANTHER" id="PTHR23028:SF53">
    <property type="entry name" value="ACYL_TRANSF_3 DOMAIN-CONTAINING PROTEIN"/>
    <property type="match status" value="1"/>
</dbReference>
<feature type="transmembrane region" description="Helical" evidence="1">
    <location>
        <begin position="41"/>
        <end position="58"/>
    </location>
</feature>
<dbReference type="PANTHER" id="PTHR23028">
    <property type="entry name" value="ACETYLTRANSFERASE"/>
    <property type="match status" value="1"/>
</dbReference>
<dbReference type="GO" id="GO:0016747">
    <property type="term" value="F:acyltransferase activity, transferring groups other than amino-acyl groups"/>
    <property type="evidence" value="ECO:0007669"/>
    <property type="project" value="InterPro"/>
</dbReference>
<evidence type="ECO:0000259" key="2">
    <source>
        <dbReference type="Pfam" id="PF01757"/>
    </source>
</evidence>
<dbReference type="Pfam" id="PF01757">
    <property type="entry name" value="Acyl_transf_3"/>
    <property type="match status" value="1"/>
</dbReference>
<dbReference type="Pfam" id="PF19040">
    <property type="entry name" value="SGNH"/>
    <property type="match status" value="1"/>
</dbReference>
<dbReference type="InterPro" id="IPR002656">
    <property type="entry name" value="Acyl_transf_3_dom"/>
</dbReference>
<dbReference type="Proteomes" id="UP000515220">
    <property type="component" value="Chromosome"/>
</dbReference>
<proteinExistence type="predicted"/>
<sequence length="645" mass="71872">MTQIRQAFAYRQDIDGLRALAVLAVLIFHAFPEIVPGGFCGVDVFFVISGFLIGRISLTELHQNGFNTCLFYEKRIRRLVPPLVCVLLAVFGGSALLMECGDLALTARHIAAGSLFSDNLVLLNEAGYFDTLSETKPLLHLWSLGVEEQFYILCPLLFLLFRKNQKTGCTVLLFLTALSFGANVFLSATHSDLVFYSPLTRLWEMGVGILLAFVMMVRPGSIPDVSLPGILFLATSFFGFNSRMHFPGYAALLPVLGAAMMIGSGENGLANRYILKISGLRLIGKISYSLYLWHWPLLVFSLILTNGQADAWVRTGDLLLAFLLATLTWRYVERPTRYGGSSRIKTRFIVMVLLLIAAASYGTWRAGGFCSLRPQAPSLITSLRAMENPYKFYGYPANLRVGVCHFVTEKEWWAHKCLDLRQHNLFLVGDSYAAALYPGLSNQRDLYYPDYGLTQLTDGNAPPFTKPSSGRSDIGLPLASVNAAHLAMIQRYQPDIVVLSWYVFGSNADSDPVETAHLMSGTVDDIFAVSPHSRIVIVGTFPRWQSFLKDQILRYYDTYHILPPPRMAYGLDELNVMFEKRFLATFHNSHAEYISSQAILCPDGQCLTRLSDRATDLTAVDFGHLSAPASRYLLSHIAPRVFTLP</sequence>
<feature type="domain" description="SGNH" evidence="3">
    <location>
        <begin position="421"/>
        <end position="639"/>
    </location>
</feature>
<dbReference type="RefSeq" id="WP_099348883.1">
    <property type="nucleotide sequence ID" value="NZ_AP023326.1"/>
</dbReference>
<feature type="transmembrane region" description="Helical" evidence="1">
    <location>
        <begin position="168"/>
        <end position="188"/>
    </location>
</feature>
<dbReference type="AlphaFoldDB" id="A0A6S6PFQ2"/>
<keyword evidence="4" id="KW-0808">Transferase</keyword>
<keyword evidence="1" id="KW-0472">Membrane</keyword>
<gene>
    <name evidence="4" type="ORF">AAJCM20276_00650</name>
</gene>
<dbReference type="InterPro" id="IPR043968">
    <property type="entry name" value="SGNH"/>
</dbReference>
<keyword evidence="4" id="KW-0012">Acyltransferase</keyword>
<protein>
    <submittedName>
        <fullName evidence="4">Acyltransferase</fullName>
    </submittedName>
</protein>
<accession>A0A6S6PFQ2</accession>
<evidence type="ECO:0000313" key="4">
    <source>
        <dbReference type="EMBL" id="BCI65441.1"/>
    </source>
</evidence>
<keyword evidence="1" id="KW-0812">Transmembrane</keyword>
<feature type="transmembrane region" description="Helical" evidence="1">
    <location>
        <begin position="139"/>
        <end position="161"/>
    </location>
</feature>
<organism evidence="4 5">
    <name type="scientific">Acetobacter aceti</name>
    <dbReference type="NCBI Taxonomy" id="435"/>
    <lineage>
        <taxon>Bacteria</taxon>
        <taxon>Pseudomonadati</taxon>
        <taxon>Pseudomonadota</taxon>
        <taxon>Alphaproteobacteria</taxon>
        <taxon>Acetobacterales</taxon>
        <taxon>Acetobacteraceae</taxon>
        <taxon>Acetobacter</taxon>
        <taxon>Acetobacter subgen. Acetobacter</taxon>
    </lineage>
</organism>
<reference evidence="4 5" key="1">
    <citation type="submission" date="2020-07" db="EMBL/GenBank/DDBJ databases">
        <title>Complete Genome Sequence of an acetic acid bacterium, Acetobacter aceti JCM20276.</title>
        <authorList>
            <person name="Hirose Y."/>
            <person name="Mihara H."/>
        </authorList>
    </citation>
    <scope>NUCLEOTIDE SEQUENCE [LARGE SCALE GENOMIC DNA]</scope>
    <source>
        <strain evidence="4 5">JCM20276</strain>
    </source>
</reference>
<feature type="transmembrane region" description="Helical" evidence="1">
    <location>
        <begin position="344"/>
        <end position="364"/>
    </location>
</feature>
<dbReference type="InterPro" id="IPR050879">
    <property type="entry name" value="Acyltransferase_3"/>
</dbReference>
<feature type="transmembrane region" description="Helical" evidence="1">
    <location>
        <begin position="246"/>
        <end position="265"/>
    </location>
</feature>